<name>A0ACB7RSB0_HYAAI</name>
<protein>
    <submittedName>
        <fullName evidence="1">Uncharacterized protein</fullName>
    </submittedName>
</protein>
<evidence type="ECO:0000313" key="2">
    <source>
        <dbReference type="Proteomes" id="UP000821845"/>
    </source>
</evidence>
<comment type="caution">
    <text evidence="1">The sequence shown here is derived from an EMBL/GenBank/DDBJ whole genome shotgun (WGS) entry which is preliminary data.</text>
</comment>
<keyword evidence="2" id="KW-1185">Reference proteome</keyword>
<sequence>MSAEDVDNLCCIFYNRVFEELHALDNQRLPWLLRISGLNLSSAVERIRACLKAIDAEQDRLNCTATLYAWLVPRGAYTPWLLYRLAAFAAGQREGTVEGMLVQLMQSASCYAGCGCLDVGTARCLTVLMRDSASSPPHYWPVCFCLWRGLPFMALYAPSMTLERATYFPGLAAIIGDLERCLHGIYDDLDSAHRAAKRSMGNLSALFRRSAHLPQASNL</sequence>
<accession>A0ACB7RSB0</accession>
<evidence type="ECO:0000313" key="1">
    <source>
        <dbReference type="EMBL" id="KAH6924702.1"/>
    </source>
</evidence>
<proteinExistence type="predicted"/>
<dbReference type="Proteomes" id="UP000821845">
    <property type="component" value="Chromosome 8"/>
</dbReference>
<gene>
    <name evidence="1" type="ORF">HPB50_022191</name>
</gene>
<reference evidence="1" key="1">
    <citation type="submission" date="2020-05" db="EMBL/GenBank/DDBJ databases">
        <title>Large-scale comparative analyses of tick genomes elucidate their genetic diversity and vector capacities.</title>
        <authorList>
            <person name="Jia N."/>
            <person name="Wang J."/>
            <person name="Shi W."/>
            <person name="Du L."/>
            <person name="Sun Y."/>
            <person name="Zhan W."/>
            <person name="Jiang J."/>
            <person name="Wang Q."/>
            <person name="Zhang B."/>
            <person name="Ji P."/>
            <person name="Sakyi L.B."/>
            <person name="Cui X."/>
            <person name="Yuan T."/>
            <person name="Jiang B."/>
            <person name="Yang W."/>
            <person name="Lam T.T.-Y."/>
            <person name="Chang Q."/>
            <person name="Ding S."/>
            <person name="Wang X."/>
            <person name="Zhu J."/>
            <person name="Ruan X."/>
            <person name="Zhao L."/>
            <person name="Wei J."/>
            <person name="Que T."/>
            <person name="Du C."/>
            <person name="Cheng J."/>
            <person name="Dai P."/>
            <person name="Han X."/>
            <person name="Huang E."/>
            <person name="Gao Y."/>
            <person name="Liu J."/>
            <person name="Shao H."/>
            <person name="Ye R."/>
            <person name="Li L."/>
            <person name="Wei W."/>
            <person name="Wang X."/>
            <person name="Wang C."/>
            <person name="Yang T."/>
            <person name="Huo Q."/>
            <person name="Li W."/>
            <person name="Guo W."/>
            <person name="Chen H."/>
            <person name="Zhou L."/>
            <person name="Ni X."/>
            <person name="Tian J."/>
            <person name="Zhou Y."/>
            <person name="Sheng Y."/>
            <person name="Liu T."/>
            <person name="Pan Y."/>
            <person name="Xia L."/>
            <person name="Li J."/>
            <person name="Zhao F."/>
            <person name="Cao W."/>
        </authorList>
    </citation>
    <scope>NUCLEOTIDE SEQUENCE</scope>
    <source>
        <strain evidence="1">Hyas-2018</strain>
    </source>
</reference>
<organism evidence="1 2">
    <name type="scientific">Hyalomma asiaticum</name>
    <name type="common">Tick</name>
    <dbReference type="NCBI Taxonomy" id="266040"/>
    <lineage>
        <taxon>Eukaryota</taxon>
        <taxon>Metazoa</taxon>
        <taxon>Ecdysozoa</taxon>
        <taxon>Arthropoda</taxon>
        <taxon>Chelicerata</taxon>
        <taxon>Arachnida</taxon>
        <taxon>Acari</taxon>
        <taxon>Parasitiformes</taxon>
        <taxon>Ixodida</taxon>
        <taxon>Ixodoidea</taxon>
        <taxon>Ixodidae</taxon>
        <taxon>Hyalomminae</taxon>
        <taxon>Hyalomma</taxon>
    </lineage>
</organism>
<dbReference type="EMBL" id="CM023488">
    <property type="protein sequence ID" value="KAH6924702.1"/>
    <property type="molecule type" value="Genomic_DNA"/>
</dbReference>